<accession>A0A328D1G2</accession>
<comment type="caution">
    <text evidence="1">The sequence shown here is derived from an EMBL/GenBank/DDBJ whole genome shotgun (WGS) entry which is preliminary data.</text>
</comment>
<keyword evidence="2" id="KW-1185">Reference proteome</keyword>
<dbReference type="Pfam" id="PF14736">
    <property type="entry name" value="N_Asn_amidohyd"/>
    <property type="match status" value="1"/>
</dbReference>
<dbReference type="InterPro" id="IPR026750">
    <property type="entry name" value="NTAN1"/>
</dbReference>
<protein>
    <recommendedName>
        <fullName evidence="3">Protein N-terminal asparagine amidohydrolase</fullName>
    </recommendedName>
</protein>
<dbReference type="EMBL" id="NQVE01000200">
    <property type="protein sequence ID" value="RAL39344.1"/>
    <property type="molecule type" value="Genomic_DNA"/>
</dbReference>
<dbReference type="Proteomes" id="UP000249390">
    <property type="component" value="Unassembled WGS sequence"/>
</dbReference>
<evidence type="ECO:0008006" key="3">
    <source>
        <dbReference type="Google" id="ProtNLM"/>
    </source>
</evidence>
<organism evidence="1 2">
    <name type="scientific">Cuscuta australis</name>
    <dbReference type="NCBI Taxonomy" id="267555"/>
    <lineage>
        <taxon>Eukaryota</taxon>
        <taxon>Viridiplantae</taxon>
        <taxon>Streptophyta</taxon>
        <taxon>Embryophyta</taxon>
        <taxon>Tracheophyta</taxon>
        <taxon>Spermatophyta</taxon>
        <taxon>Magnoliopsida</taxon>
        <taxon>eudicotyledons</taxon>
        <taxon>Gunneridae</taxon>
        <taxon>Pentapetalae</taxon>
        <taxon>asterids</taxon>
        <taxon>lamiids</taxon>
        <taxon>Solanales</taxon>
        <taxon>Convolvulaceae</taxon>
        <taxon>Cuscuteae</taxon>
        <taxon>Cuscuta</taxon>
        <taxon>Cuscuta subgen. Grammica</taxon>
        <taxon>Cuscuta sect. Cleistogrammica</taxon>
    </lineage>
</organism>
<gene>
    <name evidence="1" type="ORF">DM860_002877</name>
</gene>
<evidence type="ECO:0000313" key="2">
    <source>
        <dbReference type="Proteomes" id="UP000249390"/>
    </source>
</evidence>
<reference evidence="1 2" key="1">
    <citation type="submission" date="2018-06" db="EMBL/GenBank/DDBJ databases">
        <title>The Genome of Cuscuta australis (Dodder) Provides Insight into the Evolution of Plant Parasitism.</title>
        <authorList>
            <person name="Liu H."/>
        </authorList>
    </citation>
    <scope>NUCLEOTIDE SEQUENCE [LARGE SCALE GENOMIC DNA]</scope>
    <source>
        <strain evidence="2">cv. Yunnan</strain>
        <tissue evidence="1">Vines</tissue>
    </source>
</reference>
<dbReference type="GO" id="GO:0005634">
    <property type="term" value="C:nucleus"/>
    <property type="evidence" value="ECO:0007669"/>
    <property type="project" value="TreeGrafter"/>
</dbReference>
<name>A0A328D1G2_9ASTE</name>
<dbReference type="PANTHER" id="PTHR12498:SF0">
    <property type="entry name" value="PROTEIN N-TERMINAL ASPARAGINE AMIDOHYDROLASE"/>
    <property type="match status" value="1"/>
</dbReference>
<proteinExistence type="predicted"/>
<evidence type="ECO:0000313" key="1">
    <source>
        <dbReference type="EMBL" id="RAL39344.1"/>
    </source>
</evidence>
<dbReference type="GO" id="GO:0008418">
    <property type="term" value="F:protein-N-terminal asparagine amidohydrolase activity"/>
    <property type="evidence" value="ECO:0007669"/>
    <property type="project" value="InterPro"/>
</dbReference>
<sequence length="373" mass="42572">MILVKGDDQTFTHYGEFSQPEVREILLSLIHHPRLESIASSYNSLWMGIMSLSRDSSFLVTREIRCVYVGQKEYATVDPSLVDVVGTDGQGTCVGLVIRNPRNGMISVAHIDVRKVVEIGLTQMLSCLVDQDDENDDVLDVHIINGYNTARREDSDNKFSGLSFFICLKIIEVLCKSTRRFNIQTLHILNRNTIYDQDGNASAKFNGFLVETGTGSIFPTKFHETTKCPDAFIRNSVRLKVALNCPDWDGNRLLETYDTRSDKFCITPYAWDKSFVEYCEAYQKKSDREICNILYTVPVNENPSIAEFGRGKYAYFIKHPDWKEIFPGGQPRIFVRTVDGAWRRANKHSQMSKRTADDEVSMKSIMHKILSNM</sequence>
<dbReference type="PANTHER" id="PTHR12498">
    <property type="entry name" value="N-TERMINAL ASPARAGINE AMIDOHYDROLASE"/>
    <property type="match status" value="1"/>
</dbReference>
<dbReference type="AlphaFoldDB" id="A0A328D1G2"/>
<dbReference type="GO" id="GO:0006511">
    <property type="term" value="P:ubiquitin-dependent protein catabolic process"/>
    <property type="evidence" value="ECO:0007669"/>
    <property type="project" value="TreeGrafter"/>
</dbReference>